<evidence type="ECO:0000256" key="1">
    <source>
        <dbReference type="ARBA" id="ARBA00006620"/>
    </source>
</evidence>
<evidence type="ECO:0000313" key="9">
    <source>
        <dbReference type="EMBL" id="RDI39337.1"/>
    </source>
</evidence>
<evidence type="ECO:0000313" key="8">
    <source>
        <dbReference type="EMBL" id="MBB2185534.1"/>
    </source>
</evidence>
<dbReference type="Gene3D" id="3.30.920.30">
    <property type="entry name" value="Hypothetical protein"/>
    <property type="match status" value="1"/>
</dbReference>
<evidence type="ECO:0000256" key="7">
    <source>
        <dbReference type="ARBA" id="ARBA00023016"/>
    </source>
</evidence>
<dbReference type="PANTHER" id="PTHR34873">
    <property type="entry name" value="SSR1766 PROTEIN"/>
    <property type="match status" value="1"/>
</dbReference>
<comment type="similarity">
    <text evidence="1">Belongs to the HicA mRNA interferase family.</text>
</comment>
<evidence type="ECO:0000256" key="5">
    <source>
        <dbReference type="ARBA" id="ARBA00022801"/>
    </source>
</evidence>
<dbReference type="Proteomes" id="UP000254958">
    <property type="component" value="Unassembled WGS sequence"/>
</dbReference>
<dbReference type="Pfam" id="PF07927">
    <property type="entry name" value="HicA_toxin"/>
    <property type="match status" value="1"/>
</dbReference>
<dbReference type="EMBL" id="JABEQI010000002">
    <property type="protein sequence ID" value="MBB2185534.1"/>
    <property type="molecule type" value="Genomic_DNA"/>
</dbReference>
<evidence type="ECO:0000313" key="11">
    <source>
        <dbReference type="Proteomes" id="UP000562982"/>
    </source>
</evidence>
<keyword evidence="3" id="KW-0540">Nuclease</keyword>
<proteinExistence type="inferred from homology"/>
<gene>
    <name evidence="9" type="ORF">C7453_102124</name>
    <name evidence="8" type="ORF">HLH32_03900</name>
</gene>
<dbReference type="InterPro" id="IPR038570">
    <property type="entry name" value="HicA_sf"/>
</dbReference>
<keyword evidence="10" id="KW-1185">Reference proteome</keyword>
<evidence type="ECO:0000256" key="4">
    <source>
        <dbReference type="ARBA" id="ARBA00022759"/>
    </source>
</evidence>
<keyword evidence="7" id="KW-0346">Stress response</keyword>
<keyword evidence="2" id="KW-1277">Toxin-antitoxin system</keyword>
<evidence type="ECO:0000256" key="6">
    <source>
        <dbReference type="ARBA" id="ARBA00022884"/>
    </source>
</evidence>
<keyword evidence="6" id="KW-0694">RNA-binding</keyword>
<dbReference type="PANTHER" id="PTHR34873:SF3">
    <property type="entry name" value="ADDICTION MODULE TOXIN, HICA FAMILY"/>
    <property type="match status" value="1"/>
</dbReference>
<dbReference type="EMBL" id="QQAW01000002">
    <property type="protein sequence ID" value="RDI39337.1"/>
    <property type="molecule type" value="Genomic_DNA"/>
</dbReference>
<comment type="caution">
    <text evidence="9">The sequence shown here is derived from an EMBL/GenBank/DDBJ whole genome shotgun (WGS) entry which is preliminary data.</text>
</comment>
<keyword evidence="4" id="KW-0255">Endonuclease</keyword>
<evidence type="ECO:0000313" key="10">
    <source>
        <dbReference type="Proteomes" id="UP000254958"/>
    </source>
</evidence>
<evidence type="ECO:0000256" key="3">
    <source>
        <dbReference type="ARBA" id="ARBA00022722"/>
    </source>
</evidence>
<dbReference type="GO" id="GO:0003729">
    <property type="term" value="F:mRNA binding"/>
    <property type="evidence" value="ECO:0007669"/>
    <property type="project" value="InterPro"/>
</dbReference>
<dbReference type="Proteomes" id="UP000562982">
    <property type="component" value="Unassembled WGS sequence"/>
</dbReference>
<dbReference type="GO" id="GO:0004519">
    <property type="term" value="F:endonuclease activity"/>
    <property type="evidence" value="ECO:0007669"/>
    <property type="project" value="UniProtKB-KW"/>
</dbReference>
<sequence>MKSGDLIRELEKAGWALDRVRGSHHVFRHPDRPGIVVVPHPKKDLGGGLVAAIRKQAGLQEKR</sequence>
<dbReference type="InterPro" id="IPR012933">
    <property type="entry name" value="HicA_mRNA_interferase"/>
</dbReference>
<reference evidence="9 10" key="1">
    <citation type="submission" date="2018-07" db="EMBL/GenBank/DDBJ databases">
        <title>Genomic Encyclopedia of Type Strains, Phase IV (KMG-IV): sequencing the most valuable type-strain genomes for metagenomic binning, comparative biology and taxonomic classification.</title>
        <authorList>
            <person name="Goeker M."/>
        </authorList>
    </citation>
    <scope>NUCLEOTIDE SEQUENCE [LARGE SCALE GENOMIC DNA]</scope>
    <source>
        <strain evidence="9 10">DSM 5603</strain>
    </source>
</reference>
<dbReference type="SUPFAM" id="SSF54786">
    <property type="entry name" value="YcfA/nrd intein domain"/>
    <property type="match status" value="1"/>
</dbReference>
<dbReference type="RefSeq" id="WP_114726229.1">
    <property type="nucleotide sequence ID" value="NZ_BJMI01000001.1"/>
</dbReference>
<name>A0A370G691_GLULI</name>
<dbReference type="AlphaFoldDB" id="A0A370G691"/>
<reference evidence="8 11" key="2">
    <citation type="submission" date="2020-04" db="EMBL/GenBank/DDBJ databases">
        <title>Description of novel Gluconacetobacter.</title>
        <authorList>
            <person name="Sombolestani A."/>
        </authorList>
    </citation>
    <scope>NUCLEOTIDE SEQUENCE [LARGE SCALE GENOMIC DNA]</scope>
    <source>
        <strain evidence="8 11">LMG 1382</strain>
    </source>
</reference>
<organism evidence="9 10">
    <name type="scientific">Gluconacetobacter liquefaciens</name>
    <name type="common">Acetobacter liquefaciens</name>
    <dbReference type="NCBI Taxonomy" id="89584"/>
    <lineage>
        <taxon>Bacteria</taxon>
        <taxon>Pseudomonadati</taxon>
        <taxon>Pseudomonadota</taxon>
        <taxon>Alphaproteobacteria</taxon>
        <taxon>Acetobacterales</taxon>
        <taxon>Acetobacteraceae</taxon>
        <taxon>Gluconacetobacter</taxon>
    </lineage>
</organism>
<protein>
    <submittedName>
        <fullName evidence="9">Putative RNA binding protein YcfA (HicA-like mRNA interferase family)</fullName>
    </submittedName>
    <submittedName>
        <fullName evidence="8">Type II toxin-antitoxin system HicA family toxin</fullName>
    </submittedName>
</protein>
<dbReference type="GO" id="GO:0016787">
    <property type="term" value="F:hydrolase activity"/>
    <property type="evidence" value="ECO:0007669"/>
    <property type="project" value="UniProtKB-KW"/>
</dbReference>
<accession>A0A370G691</accession>
<evidence type="ECO:0000256" key="2">
    <source>
        <dbReference type="ARBA" id="ARBA00022649"/>
    </source>
</evidence>
<keyword evidence="5" id="KW-0378">Hydrolase</keyword>
<dbReference type="OrthoDB" id="9811409at2"/>